<dbReference type="Gene3D" id="1.10.10.10">
    <property type="entry name" value="Winged helix-like DNA-binding domain superfamily/Winged helix DNA-binding domain"/>
    <property type="match status" value="1"/>
</dbReference>
<accession>A0ABS4SLB5</accession>
<sequence>MSDFADGSASDAAIRALADGLLDAIDGGRWSDADADLETLAEEALGCIVQDRADGLAAIARETARCHTALALRHGLGPDAMHRLGQLRAIGVLVNAGRRSRRPHPAEALTRAGTPTAVVLSALDKGPKSGQDLVETTGLSPETVARALPDLRASGLVRSWPAGRLVMNERTDRAR</sequence>
<reference evidence="1 2" key="1">
    <citation type="submission" date="2021-03" db="EMBL/GenBank/DDBJ databases">
        <title>Genomic Encyclopedia of Type Strains, Phase III (KMG-III): the genomes of soil and plant-associated and newly described type strains.</title>
        <authorList>
            <person name="Whitman W."/>
        </authorList>
    </citation>
    <scope>NUCLEOTIDE SEQUENCE [LARGE SCALE GENOMIC DNA]</scope>
    <source>
        <strain evidence="1 2">IMMIB AFH-6</strain>
    </source>
</reference>
<name>A0ABS4SLB5_9PROT</name>
<evidence type="ECO:0000313" key="1">
    <source>
        <dbReference type="EMBL" id="MBP2293346.1"/>
    </source>
</evidence>
<comment type="caution">
    <text evidence="1">The sequence shown here is derived from an EMBL/GenBank/DDBJ whole genome shotgun (WGS) entry which is preliminary data.</text>
</comment>
<dbReference type="EMBL" id="JAGINP010000010">
    <property type="protein sequence ID" value="MBP2293346.1"/>
    <property type="molecule type" value="Genomic_DNA"/>
</dbReference>
<keyword evidence="2" id="KW-1185">Reference proteome</keyword>
<dbReference type="Proteomes" id="UP000781958">
    <property type="component" value="Unassembled WGS sequence"/>
</dbReference>
<dbReference type="InterPro" id="IPR036388">
    <property type="entry name" value="WH-like_DNA-bd_sf"/>
</dbReference>
<dbReference type="RefSeq" id="WP_209767278.1">
    <property type="nucleotide sequence ID" value="NZ_JAGINP010000010.1"/>
</dbReference>
<evidence type="ECO:0000313" key="2">
    <source>
        <dbReference type="Proteomes" id="UP000781958"/>
    </source>
</evidence>
<proteinExistence type="predicted"/>
<protein>
    <submittedName>
        <fullName evidence="1">Biotin operon repressor</fullName>
    </submittedName>
</protein>
<dbReference type="SUPFAM" id="SSF46785">
    <property type="entry name" value="Winged helix' DNA-binding domain"/>
    <property type="match status" value="1"/>
</dbReference>
<dbReference type="InterPro" id="IPR036390">
    <property type="entry name" value="WH_DNA-bd_sf"/>
</dbReference>
<gene>
    <name evidence="1" type="ORF">J2851_003129</name>
</gene>
<organism evidence="1 2">
    <name type="scientific">Azospirillum rugosum</name>
    <dbReference type="NCBI Taxonomy" id="416170"/>
    <lineage>
        <taxon>Bacteria</taxon>
        <taxon>Pseudomonadati</taxon>
        <taxon>Pseudomonadota</taxon>
        <taxon>Alphaproteobacteria</taxon>
        <taxon>Rhodospirillales</taxon>
        <taxon>Azospirillaceae</taxon>
        <taxon>Azospirillum</taxon>
    </lineage>
</organism>